<dbReference type="OrthoDB" id="9771844at2"/>
<comment type="caution">
    <text evidence="3">The sequence shown here is derived from an EMBL/GenBank/DDBJ whole genome shotgun (WGS) entry which is preliminary data.</text>
</comment>
<dbReference type="InterPro" id="IPR041682">
    <property type="entry name" value="AAA_14"/>
</dbReference>
<name>A0A5S4EPS2_9PROT</name>
<feature type="domain" description="AAA+ ATPase" evidence="2">
    <location>
        <begin position="21"/>
        <end position="241"/>
    </location>
</feature>
<dbReference type="Pfam" id="PF13635">
    <property type="entry name" value="DUF4143"/>
    <property type="match status" value="1"/>
</dbReference>
<keyword evidence="4" id="KW-1185">Reference proteome</keyword>
<dbReference type="RefSeq" id="WP_138677818.1">
    <property type="nucleotide sequence ID" value="NZ_SWAD01000025.1"/>
</dbReference>
<dbReference type="Pfam" id="PF13173">
    <property type="entry name" value="AAA_14"/>
    <property type="match status" value="1"/>
</dbReference>
<evidence type="ECO:0000313" key="3">
    <source>
        <dbReference type="EMBL" id="TMQ77444.1"/>
    </source>
</evidence>
<dbReference type="InterPro" id="IPR003593">
    <property type="entry name" value="AAA+_ATPase"/>
</dbReference>
<dbReference type="SUPFAM" id="SSF52540">
    <property type="entry name" value="P-loop containing nucleoside triphosphate hydrolases"/>
    <property type="match status" value="1"/>
</dbReference>
<reference evidence="3 4" key="1">
    <citation type="submission" date="2019-04" db="EMBL/GenBank/DDBJ databases">
        <title>A novel phosphate-accumulating bacterium identified in bioreactor for phosphate removal from wastewater.</title>
        <authorList>
            <person name="Kotlyarov R.Y."/>
            <person name="Beletsky A.V."/>
            <person name="Kallistova A.Y."/>
            <person name="Dorofeev A.G."/>
            <person name="Nikolaev Y.Y."/>
            <person name="Pimenov N.V."/>
            <person name="Ravin N.V."/>
            <person name="Mardanov A.V."/>
        </authorList>
    </citation>
    <scope>NUCLEOTIDE SEQUENCE [LARGE SCALE GENOMIC DNA]</scope>
    <source>
        <strain evidence="3 4">Bin19</strain>
    </source>
</reference>
<sequence length="417" mass="46814">MIPAYQRPETATLKERLREPPRFLIVVAGPRQVGKTTLVRSVLATYPPERYSFVAVDDPEDSSLPRADPSSTPTRRQATAPRDCAWLVDIWQRARKAAQRSADGHVLVLDEIQKISRWSDTVKGLWDADRAEGLALHVVLLGSSPLLMLQGMSESLVGRFEPIHLTHWSFREMADAFDFDLEDYLYFGGYPGSAPLIRSEPRWRNYVTTGLIEPSIEKDILMMTRVDKPALLRRLFHLGCRYSGQELSYTKMMGQLQDAGNTVTLAHYLELLGNAGLIRGLQKYAGQHHRRRSSSPKLMVLNMALMSAGSGYTKAEAQADRSYRGRVVESVVGAHLHNTAAPDCRLHYWRDGTDEVDFVLERGQRLVAIEVKSGAVPAQLRGLATFEREFGACRHLLIGDGGIPLAEFLSYPAEHWF</sequence>
<evidence type="ECO:0000313" key="4">
    <source>
        <dbReference type="Proteomes" id="UP000306324"/>
    </source>
</evidence>
<dbReference type="Proteomes" id="UP000306324">
    <property type="component" value="Unassembled WGS sequence"/>
</dbReference>
<dbReference type="SMART" id="SM00382">
    <property type="entry name" value="AAA"/>
    <property type="match status" value="1"/>
</dbReference>
<evidence type="ECO:0000259" key="2">
    <source>
        <dbReference type="SMART" id="SM00382"/>
    </source>
</evidence>
<dbReference type="PANTHER" id="PTHR43566:SF1">
    <property type="entry name" value="AAA+ ATPASE DOMAIN-CONTAINING PROTEIN"/>
    <property type="match status" value="1"/>
</dbReference>
<gene>
    <name evidence="3" type="ORF">ACCUM_3164</name>
</gene>
<evidence type="ECO:0000256" key="1">
    <source>
        <dbReference type="SAM" id="MobiDB-lite"/>
    </source>
</evidence>
<feature type="region of interest" description="Disordered" evidence="1">
    <location>
        <begin position="56"/>
        <end position="79"/>
    </location>
</feature>
<dbReference type="InterPro" id="IPR025420">
    <property type="entry name" value="DUF4143"/>
</dbReference>
<accession>A0A5S4EPS2</accession>
<dbReference type="Gene3D" id="3.40.50.300">
    <property type="entry name" value="P-loop containing nucleotide triphosphate hydrolases"/>
    <property type="match status" value="1"/>
</dbReference>
<dbReference type="AlphaFoldDB" id="A0A5S4EPS2"/>
<protein>
    <submittedName>
        <fullName evidence="3">ATPase</fullName>
    </submittedName>
</protein>
<dbReference type="EMBL" id="SWAD01000025">
    <property type="protein sequence ID" value="TMQ77444.1"/>
    <property type="molecule type" value="Genomic_DNA"/>
</dbReference>
<dbReference type="PANTHER" id="PTHR43566">
    <property type="entry name" value="CONSERVED PROTEIN"/>
    <property type="match status" value="1"/>
</dbReference>
<proteinExistence type="predicted"/>
<organism evidence="3 4">
    <name type="scientific">Candidatus Accumulibacter phosphatis</name>
    <dbReference type="NCBI Taxonomy" id="327160"/>
    <lineage>
        <taxon>Bacteria</taxon>
        <taxon>Pseudomonadati</taxon>
        <taxon>Pseudomonadota</taxon>
        <taxon>Betaproteobacteria</taxon>
        <taxon>Candidatus Accumulibacter</taxon>
    </lineage>
</organism>
<dbReference type="CDD" id="cd00009">
    <property type="entry name" value="AAA"/>
    <property type="match status" value="1"/>
</dbReference>
<dbReference type="InterPro" id="IPR027417">
    <property type="entry name" value="P-loop_NTPase"/>
</dbReference>